<feature type="transmembrane region" description="Helical" evidence="7">
    <location>
        <begin position="338"/>
        <end position="359"/>
    </location>
</feature>
<dbReference type="EMBL" id="MCFC01000067">
    <property type="protein sequence ID" value="ORY24492.1"/>
    <property type="molecule type" value="Genomic_DNA"/>
</dbReference>
<evidence type="ECO:0000313" key="10">
    <source>
        <dbReference type="Proteomes" id="UP000193986"/>
    </source>
</evidence>
<dbReference type="PROSITE" id="PS00216">
    <property type="entry name" value="SUGAR_TRANSPORT_1"/>
    <property type="match status" value="2"/>
</dbReference>
<dbReference type="SUPFAM" id="SSF103473">
    <property type="entry name" value="MFS general substrate transporter"/>
    <property type="match status" value="1"/>
</dbReference>
<evidence type="ECO:0000259" key="8">
    <source>
        <dbReference type="PROSITE" id="PS50850"/>
    </source>
</evidence>
<dbReference type="Pfam" id="PF00083">
    <property type="entry name" value="Sugar_tr"/>
    <property type="match status" value="1"/>
</dbReference>
<organism evidence="9 10">
    <name type="scientific">Naematelia encephala</name>
    <dbReference type="NCBI Taxonomy" id="71784"/>
    <lineage>
        <taxon>Eukaryota</taxon>
        <taxon>Fungi</taxon>
        <taxon>Dikarya</taxon>
        <taxon>Basidiomycota</taxon>
        <taxon>Agaricomycotina</taxon>
        <taxon>Tremellomycetes</taxon>
        <taxon>Tremellales</taxon>
        <taxon>Naemateliaceae</taxon>
        <taxon>Naematelia</taxon>
    </lineage>
</organism>
<keyword evidence="6 7" id="KW-0472">Membrane</keyword>
<keyword evidence="10" id="KW-1185">Reference proteome</keyword>
<evidence type="ECO:0000256" key="4">
    <source>
        <dbReference type="ARBA" id="ARBA00022692"/>
    </source>
</evidence>
<proteinExistence type="inferred from homology"/>
<feature type="transmembrane region" description="Helical" evidence="7">
    <location>
        <begin position="216"/>
        <end position="236"/>
    </location>
</feature>
<comment type="similarity">
    <text evidence="2">Belongs to the major facilitator superfamily. Sugar transporter (TC 2.A.1.1) family.</text>
</comment>
<comment type="subcellular location">
    <subcellularLocation>
        <location evidence="1">Membrane</location>
        <topology evidence="1">Multi-pass membrane protein</topology>
    </subcellularLocation>
</comment>
<name>A0A1Y2APP3_9TREE</name>
<feature type="transmembrane region" description="Helical" evidence="7">
    <location>
        <begin position="304"/>
        <end position="326"/>
    </location>
</feature>
<evidence type="ECO:0000313" key="9">
    <source>
        <dbReference type="EMBL" id="ORY24492.1"/>
    </source>
</evidence>
<dbReference type="FunFam" id="1.20.1250.20:FF:000134">
    <property type="entry name" value="MFS sugar transporter protein"/>
    <property type="match status" value="1"/>
</dbReference>
<dbReference type="InParanoid" id="A0A1Y2APP3"/>
<feature type="transmembrane region" description="Helical" evidence="7">
    <location>
        <begin position="50"/>
        <end position="67"/>
    </location>
</feature>
<reference evidence="9 10" key="1">
    <citation type="submission" date="2016-07" db="EMBL/GenBank/DDBJ databases">
        <title>Pervasive Adenine N6-methylation of Active Genes in Fungi.</title>
        <authorList>
            <consortium name="DOE Joint Genome Institute"/>
            <person name="Mondo S.J."/>
            <person name="Dannebaum R.O."/>
            <person name="Kuo R.C."/>
            <person name="Labutti K."/>
            <person name="Haridas S."/>
            <person name="Kuo A."/>
            <person name="Salamov A."/>
            <person name="Ahrendt S.R."/>
            <person name="Lipzen A."/>
            <person name="Sullivan W."/>
            <person name="Andreopoulos W.B."/>
            <person name="Clum A."/>
            <person name="Lindquist E."/>
            <person name="Daum C."/>
            <person name="Ramamoorthy G.K."/>
            <person name="Gryganskyi A."/>
            <person name="Culley D."/>
            <person name="Magnuson J.K."/>
            <person name="James T.Y."/>
            <person name="O'Malley M.A."/>
            <person name="Stajich J.E."/>
            <person name="Spatafora J.W."/>
            <person name="Visel A."/>
            <person name="Grigoriev I.V."/>
        </authorList>
    </citation>
    <scope>NUCLEOTIDE SEQUENCE [LARGE SCALE GENOMIC DNA]</scope>
    <source>
        <strain evidence="9 10">68-887.2</strain>
    </source>
</reference>
<evidence type="ECO:0000256" key="3">
    <source>
        <dbReference type="ARBA" id="ARBA00022448"/>
    </source>
</evidence>
<evidence type="ECO:0000256" key="7">
    <source>
        <dbReference type="SAM" id="Phobius"/>
    </source>
</evidence>
<dbReference type="OrthoDB" id="6133115at2759"/>
<dbReference type="PROSITE" id="PS50850">
    <property type="entry name" value="MFS"/>
    <property type="match status" value="1"/>
</dbReference>
<feature type="transmembrane region" description="Helical" evidence="7">
    <location>
        <begin position="122"/>
        <end position="144"/>
    </location>
</feature>
<accession>A0A1Y2APP3</accession>
<evidence type="ECO:0000256" key="2">
    <source>
        <dbReference type="ARBA" id="ARBA00010992"/>
    </source>
</evidence>
<dbReference type="GO" id="GO:0016020">
    <property type="term" value="C:membrane"/>
    <property type="evidence" value="ECO:0007669"/>
    <property type="project" value="UniProtKB-SubCell"/>
</dbReference>
<dbReference type="PANTHER" id="PTHR48022:SF52">
    <property type="entry name" value="SUGAR TRANSPORTER, PUTATIVE-RELATED"/>
    <property type="match status" value="1"/>
</dbReference>
<feature type="domain" description="Major facilitator superfamily (MFS) profile" evidence="8">
    <location>
        <begin position="54"/>
        <end position="493"/>
    </location>
</feature>
<feature type="transmembrane region" description="Helical" evidence="7">
    <location>
        <begin position="406"/>
        <end position="428"/>
    </location>
</feature>
<dbReference type="Gene3D" id="1.20.1250.20">
    <property type="entry name" value="MFS general substrate transporter like domains"/>
    <property type="match status" value="1"/>
</dbReference>
<dbReference type="InterPro" id="IPR005828">
    <property type="entry name" value="MFS_sugar_transport-like"/>
</dbReference>
<dbReference type="InterPro" id="IPR005829">
    <property type="entry name" value="Sugar_transporter_CS"/>
</dbReference>
<keyword evidence="4 7" id="KW-0812">Transmembrane</keyword>
<dbReference type="InterPro" id="IPR050360">
    <property type="entry name" value="MFS_Sugar_Transporters"/>
</dbReference>
<dbReference type="AlphaFoldDB" id="A0A1Y2APP3"/>
<dbReference type="Proteomes" id="UP000193986">
    <property type="component" value="Unassembled WGS sequence"/>
</dbReference>
<evidence type="ECO:0000256" key="6">
    <source>
        <dbReference type="ARBA" id="ARBA00023136"/>
    </source>
</evidence>
<sequence length="512" mass="55857">MSTFKLSRNRHFPIGKTGKVSVGNGTLYTSLTSPTDNTASSWWKDKSLRWCMFNLVLLYGAVFSNGYDQSVIGSLQANQSWIAYFDNPTGVKLGLITTAYLFPNLIFPLAASYLADKVGRKPVIMIASLCGIVGPLLSACGNSLGTFVAGRVITGISCAFFQTTAPPLIAELAHPRFRARVAATYLCTFFIAAFICSWVGFGMVEWGNKNSWRVLVGLQCLACLPLVCFTATPWMAESPRFLVKKGKGSQALKLLADLHGNGDQQDALVLHEYQEIVGAVALDAAGQDASYSDFFKTVGNRKRLYIVIWFSWALSMSGNSLFAYYLPKTLELTGISSFVDIQLISGGITLWLCIAGLVSAQFVEKLGRRKLLLYSMVGLVISFALITGLSASFARTGNPSTGNANIFAIFLGLGFYVMGMVPLPYLYLPETLSYNLRVKGMALYTMLAAIWQVYGGLVNPIALDALGWKYYCIFLCTDVIQTVVAYFVIIETKGLTLEDIALLFDKGDGLST</sequence>
<feature type="transmembrane region" description="Helical" evidence="7">
    <location>
        <begin position="182"/>
        <end position="204"/>
    </location>
</feature>
<keyword evidence="5 7" id="KW-1133">Transmembrane helix</keyword>
<protein>
    <submittedName>
        <fullName evidence="9">General substrate transporter</fullName>
    </submittedName>
</protein>
<feature type="transmembrane region" description="Helical" evidence="7">
    <location>
        <begin position="371"/>
        <end position="394"/>
    </location>
</feature>
<comment type="caution">
    <text evidence="9">The sequence shown here is derived from an EMBL/GenBank/DDBJ whole genome shotgun (WGS) entry which is preliminary data.</text>
</comment>
<dbReference type="GO" id="GO:0005351">
    <property type="term" value="F:carbohydrate:proton symporter activity"/>
    <property type="evidence" value="ECO:0007669"/>
    <property type="project" value="TreeGrafter"/>
</dbReference>
<keyword evidence="3" id="KW-0813">Transport</keyword>
<feature type="transmembrane region" description="Helical" evidence="7">
    <location>
        <begin position="468"/>
        <end position="489"/>
    </location>
</feature>
<dbReference type="InterPro" id="IPR020846">
    <property type="entry name" value="MFS_dom"/>
</dbReference>
<evidence type="ECO:0000256" key="5">
    <source>
        <dbReference type="ARBA" id="ARBA00022989"/>
    </source>
</evidence>
<feature type="transmembrane region" description="Helical" evidence="7">
    <location>
        <begin position="440"/>
        <end position="462"/>
    </location>
</feature>
<feature type="transmembrane region" description="Helical" evidence="7">
    <location>
        <begin position="93"/>
        <end position="115"/>
    </location>
</feature>
<gene>
    <name evidence="9" type="ORF">BCR39DRAFT_546824</name>
</gene>
<dbReference type="InterPro" id="IPR036259">
    <property type="entry name" value="MFS_trans_sf"/>
</dbReference>
<feature type="transmembrane region" description="Helical" evidence="7">
    <location>
        <begin position="150"/>
        <end position="170"/>
    </location>
</feature>
<dbReference type="PANTHER" id="PTHR48022">
    <property type="entry name" value="PLASTIDIC GLUCOSE TRANSPORTER 4"/>
    <property type="match status" value="1"/>
</dbReference>
<evidence type="ECO:0000256" key="1">
    <source>
        <dbReference type="ARBA" id="ARBA00004141"/>
    </source>
</evidence>